<dbReference type="RefSeq" id="XP_019047606.1">
    <property type="nucleotide sequence ID" value="XM_019190858.1"/>
</dbReference>
<dbReference type="KEGG" id="kbi:30208621"/>
<sequence>MDFQPSPMVCGGAEYRRKRDYSRTSSSFSSSTEDDLTPSVPNKRVRRRSEHLSTQENLLTVTADLEMAKDDLVKAQARTDMRIEEMRLARMEEERQEMKCEMLRERGNRMKVDLKNEELEGKVRGLESDLDGTMKEVGRLKETVIKIENDNLQLHAEVNMLKVNHQRSIDNFRSLQRQEIAQLKADHATAISEKDKQIDGLNSSIHECRENEVELKDRNARLKDWIQLVNSGSAEILK</sequence>
<organism evidence="3">
    <name type="scientific">Kwoniella bestiolae CBS 10118</name>
    <dbReference type="NCBI Taxonomy" id="1296100"/>
    <lineage>
        <taxon>Eukaryota</taxon>
        <taxon>Fungi</taxon>
        <taxon>Dikarya</taxon>
        <taxon>Basidiomycota</taxon>
        <taxon>Agaricomycotina</taxon>
        <taxon>Tremellomycetes</taxon>
        <taxon>Tremellales</taxon>
        <taxon>Cryptococcaceae</taxon>
        <taxon>Kwoniella</taxon>
    </lineage>
</organism>
<dbReference type="VEuPathDB" id="FungiDB:I302_04222"/>
<protein>
    <submittedName>
        <fullName evidence="3">Uncharacterized protein</fullName>
    </submittedName>
</protein>
<name>A0A1B9G682_9TREE</name>
<keyword evidence="1" id="KW-0175">Coiled coil</keyword>
<reference evidence="4" key="2">
    <citation type="submission" date="2013-07" db="EMBL/GenBank/DDBJ databases">
        <authorList>
            <consortium name="The Broad Institute Genome Sequencing Platform"/>
            <person name="Cuomo C."/>
            <person name="Litvintseva A."/>
            <person name="Chen Y."/>
            <person name="Heitman J."/>
            <person name="Sun S."/>
            <person name="Springer D."/>
            <person name="Dromer F."/>
            <person name="Young S.K."/>
            <person name="Zeng Q."/>
            <person name="Gargeya S."/>
            <person name="Fitzgerald M."/>
            <person name="Abouelleil A."/>
            <person name="Alvarado L."/>
            <person name="Berlin A.M."/>
            <person name="Chapman S.B."/>
            <person name="Dewar J."/>
            <person name="Goldberg J."/>
            <person name="Griggs A."/>
            <person name="Gujja S."/>
            <person name="Hansen M."/>
            <person name="Howarth C."/>
            <person name="Imamovic A."/>
            <person name="Larimer J."/>
            <person name="McCowan C."/>
            <person name="Murphy C."/>
            <person name="Pearson M."/>
            <person name="Priest M."/>
            <person name="Roberts A."/>
            <person name="Saif S."/>
            <person name="Shea T."/>
            <person name="Sykes S."/>
            <person name="Wortman J."/>
            <person name="Nusbaum C."/>
            <person name="Birren B."/>
        </authorList>
    </citation>
    <scope>NUCLEOTIDE SEQUENCE</scope>
    <source>
        <strain evidence="4">CBS 10118</strain>
    </source>
</reference>
<gene>
    <name evidence="3" type="ORF">I302_04222</name>
    <name evidence="4" type="ORF">I302_100849</name>
</gene>
<evidence type="ECO:0000313" key="3">
    <source>
        <dbReference type="EMBL" id="OCF26536.1"/>
    </source>
</evidence>
<dbReference type="GeneID" id="30208621"/>
<evidence type="ECO:0000313" key="5">
    <source>
        <dbReference type="Proteomes" id="UP000092730"/>
    </source>
</evidence>
<dbReference type="EMBL" id="CP144541">
    <property type="protein sequence ID" value="WVW78886.1"/>
    <property type="molecule type" value="Genomic_DNA"/>
</dbReference>
<keyword evidence="5" id="KW-1185">Reference proteome</keyword>
<reference evidence="3" key="1">
    <citation type="submission" date="2013-07" db="EMBL/GenBank/DDBJ databases">
        <title>The Genome Sequence of Cryptococcus bestiolae CBS10118.</title>
        <authorList>
            <consortium name="The Broad Institute Genome Sequencing Platform"/>
            <person name="Cuomo C."/>
            <person name="Litvintseva A."/>
            <person name="Chen Y."/>
            <person name="Heitman J."/>
            <person name="Sun S."/>
            <person name="Springer D."/>
            <person name="Dromer F."/>
            <person name="Young S.K."/>
            <person name="Zeng Q."/>
            <person name="Gargeya S."/>
            <person name="Fitzgerald M."/>
            <person name="Abouelleil A."/>
            <person name="Alvarado L."/>
            <person name="Berlin A.M."/>
            <person name="Chapman S.B."/>
            <person name="Dewar J."/>
            <person name="Goldberg J."/>
            <person name="Griggs A."/>
            <person name="Gujja S."/>
            <person name="Hansen M."/>
            <person name="Howarth C."/>
            <person name="Imamovic A."/>
            <person name="Larimer J."/>
            <person name="McCowan C."/>
            <person name="Murphy C."/>
            <person name="Pearson M."/>
            <person name="Priest M."/>
            <person name="Roberts A."/>
            <person name="Saif S."/>
            <person name="Shea T."/>
            <person name="Sykes S."/>
            <person name="Wortman J."/>
            <person name="Nusbaum C."/>
            <person name="Birren B."/>
        </authorList>
    </citation>
    <scope>NUCLEOTIDE SEQUENCE [LARGE SCALE GENOMIC DNA]</scope>
    <source>
        <strain evidence="3">CBS 10118</strain>
    </source>
</reference>
<reference evidence="4" key="4">
    <citation type="submission" date="2024-02" db="EMBL/GenBank/DDBJ databases">
        <title>Comparative genomics of Cryptococcus and Kwoniella reveals pathogenesis evolution and contrasting modes of karyotype evolution via chromosome fusion or intercentromeric recombination.</title>
        <authorList>
            <person name="Coelho M.A."/>
            <person name="David-Palma M."/>
            <person name="Shea T."/>
            <person name="Bowers K."/>
            <person name="McGinley-Smith S."/>
            <person name="Mohammad A.W."/>
            <person name="Gnirke A."/>
            <person name="Yurkov A.M."/>
            <person name="Nowrousian M."/>
            <person name="Sun S."/>
            <person name="Cuomo C.A."/>
            <person name="Heitman J."/>
        </authorList>
    </citation>
    <scope>NUCLEOTIDE SEQUENCE</scope>
    <source>
        <strain evidence="4">CBS 10118</strain>
    </source>
</reference>
<dbReference type="Proteomes" id="UP000092730">
    <property type="component" value="Chromosome 1"/>
</dbReference>
<evidence type="ECO:0000256" key="2">
    <source>
        <dbReference type="SAM" id="MobiDB-lite"/>
    </source>
</evidence>
<feature type="region of interest" description="Disordered" evidence="2">
    <location>
        <begin position="1"/>
        <end position="53"/>
    </location>
</feature>
<dbReference type="EMBL" id="KI894020">
    <property type="protein sequence ID" value="OCF26536.1"/>
    <property type="molecule type" value="Genomic_DNA"/>
</dbReference>
<accession>A0A1B9G682</accession>
<evidence type="ECO:0000313" key="4">
    <source>
        <dbReference type="EMBL" id="WVW78886.1"/>
    </source>
</evidence>
<feature type="coiled-coil region" evidence="1">
    <location>
        <begin position="74"/>
        <end position="136"/>
    </location>
</feature>
<proteinExistence type="predicted"/>
<evidence type="ECO:0000256" key="1">
    <source>
        <dbReference type="SAM" id="Coils"/>
    </source>
</evidence>
<dbReference type="AlphaFoldDB" id="A0A1B9G682"/>
<reference evidence="3" key="3">
    <citation type="submission" date="2014-01" db="EMBL/GenBank/DDBJ databases">
        <title>Evolution of pathogenesis and genome organization in the Tremellales.</title>
        <authorList>
            <person name="Cuomo C."/>
            <person name="Litvintseva A."/>
            <person name="Heitman J."/>
            <person name="Chen Y."/>
            <person name="Sun S."/>
            <person name="Springer D."/>
            <person name="Dromer F."/>
            <person name="Young S."/>
            <person name="Zeng Q."/>
            <person name="Chapman S."/>
            <person name="Gujja S."/>
            <person name="Saif S."/>
            <person name="Birren B."/>
        </authorList>
    </citation>
    <scope>NUCLEOTIDE SEQUENCE</scope>
    <source>
        <strain evidence="3">CBS 10118</strain>
    </source>
</reference>